<proteinExistence type="predicted"/>
<dbReference type="Proteomes" id="UP001204953">
    <property type="component" value="Unassembled WGS sequence"/>
</dbReference>
<comment type="caution">
    <text evidence="1">The sequence shown here is derived from an EMBL/GenBank/DDBJ whole genome shotgun (WGS) entry which is preliminary data.</text>
</comment>
<dbReference type="AlphaFoldDB" id="A0AAE3GYA9"/>
<gene>
    <name evidence="1" type="ORF">NJ959_29980</name>
</gene>
<accession>A0AAE3GYA9</accession>
<dbReference type="EMBL" id="JAMZMM010000723">
    <property type="protein sequence ID" value="MCP2732664.1"/>
    <property type="molecule type" value="Genomic_DNA"/>
</dbReference>
<sequence length="80" mass="9162">MICGEEPEMCIRLRQLGWKICRIDADMTLHDAAMMKFSQWWKRSIRSGWAIAEGVAIHGKSPTVASYGDIFGRELIEFSQ</sequence>
<name>A0AAE3GYA9_9CYAN</name>
<reference evidence="1" key="1">
    <citation type="submission" date="2022-06" db="EMBL/GenBank/DDBJ databases">
        <title>New cyanobacteria of genus Symplocastrum in benthos of Lake Baikal.</title>
        <authorList>
            <person name="Sorokovikova E."/>
            <person name="Tikhonova I."/>
            <person name="Krasnopeev A."/>
            <person name="Evseev P."/>
            <person name="Gladkikh A."/>
            <person name="Belykh O."/>
        </authorList>
    </citation>
    <scope>NUCLEOTIDE SEQUENCE</scope>
    <source>
        <strain evidence="1">BBK-W-15</strain>
    </source>
</reference>
<feature type="non-terminal residue" evidence="1">
    <location>
        <position position="80"/>
    </location>
</feature>
<protein>
    <submittedName>
        <fullName evidence="1">Uncharacterized protein</fullName>
    </submittedName>
</protein>
<organism evidence="1 2">
    <name type="scientific">Limnofasciculus baicalensis BBK-W-15</name>
    <dbReference type="NCBI Taxonomy" id="2699891"/>
    <lineage>
        <taxon>Bacteria</taxon>
        <taxon>Bacillati</taxon>
        <taxon>Cyanobacteriota</taxon>
        <taxon>Cyanophyceae</taxon>
        <taxon>Coleofasciculales</taxon>
        <taxon>Coleofasciculaceae</taxon>
        <taxon>Limnofasciculus</taxon>
        <taxon>Limnofasciculus baicalensis</taxon>
    </lineage>
</organism>
<keyword evidence="2" id="KW-1185">Reference proteome</keyword>
<evidence type="ECO:0000313" key="2">
    <source>
        <dbReference type="Proteomes" id="UP001204953"/>
    </source>
</evidence>
<evidence type="ECO:0000313" key="1">
    <source>
        <dbReference type="EMBL" id="MCP2732664.1"/>
    </source>
</evidence>